<comment type="caution">
    <text evidence="2">The sequence shown here is derived from an EMBL/GenBank/DDBJ whole genome shotgun (WGS) entry which is preliminary data.</text>
</comment>
<dbReference type="EMBL" id="JAEIOS010000012">
    <property type="protein sequence ID" value="MBI8989530.1"/>
    <property type="molecule type" value="Genomic_DNA"/>
</dbReference>
<accession>A0A934I1G4</accession>
<reference evidence="2" key="1">
    <citation type="submission" date="2020-12" db="EMBL/GenBank/DDBJ databases">
        <title>Genome public.</title>
        <authorList>
            <person name="Sun Q."/>
        </authorList>
    </citation>
    <scope>NUCLEOTIDE SEQUENCE</scope>
    <source>
        <strain evidence="2">CCM 8863</strain>
    </source>
</reference>
<evidence type="ECO:0000256" key="1">
    <source>
        <dbReference type="SAM" id="SignalP"/>
    </source>
</evidence>
<sequence>MKATTRTATAAGATLCLVLGTAPSFTATADEITSATRVTGITHTCTFDGATFGNGKQDVSLSPESVTATYPETIEPGGTFTITLRPGEWNTTEKVGRIRYDIALPTNGTVTGLALADAGENITGTDAEVSVLRVNAEGEEDPDGGFARISAGNLTIDNGPNADNGNNAATGLTAEKGATFRLPGVTITMTAPTELGTVVTTGLRNAGTTGETSTLSLLEVRPGFFSGFNNDAVVCTADAAGGQLSSTTVSQIDTTTTFAATDPIELSYDDPRTPEGALRVNVTRPDGTAIPRGQVRFTIGDQARSVDVTDGVAELTGFSFPVPEGREPVVHTVSAAYTGVEGVFRPSTAAQQATVTVSPKALEEIRGTISLEAVPDYATIVDDQLPVVLTAQVGAENGAALPEGLTVSFRDGDVDLGTSDVVNGVATLTAPVPNEKKEHSFTAKLAERTTDTVHVSGATAGAQLAVVPVVFPVLDMAVEPTQAAPGGTVTLRAHYRVDGGEAAGSEIVFRGNGVRIGTATTGGDGTAVLTHQLRGSGDVTFTAFAPERTGTDGRHYRSADSAAVRISIDDPATHNTTTTLRRTVPAAESTFTAGDEAEFTATVDTDGDRVDGTVSFYAGDVLLGTADLDPAAKTATFRHTFTAPGDIAVHAVFGGGQVRTGGVTTAIYVPSRSESLVLTVTPRDIMVPGPGGGDGDSAGSSLPGGSSTDGLGAVLQKLFGFVGSTSFTDIFSGIISAIRSFFAGFGQN</sequence>
<feature type="signal peptide" evidence="1">
    <location>
        <begin position="1"/>
        <end position="29"/>
    </location>
</feature>
<evidence type="ECO:0000313" key="2">
    <source>
        <dbReference type="EMBL" id="MBI8989530.1"/>
    </source>
</evidence>
<keyword evidence="1" id="KW-0732">Signal</keyword>
<dbReference type="InterPro" id="IPR013783">
    <property type="entry name" value="Ig-like_fold"/>
</dbReference>
<feature type="chain" id="PRO_5037174335" evidence="1">
    <location>
        <begin position="30"/>
        <end position="748"/>
    </location>
</feature>
<dbReference type="RefSeq" id="WP_198738570.1">
    <property type="nucleotide sequence ID" value="NZ_JAEIOS010000012.1"/>
</dbReference>
<dbReference type="Proteomes" id="UP000645966">
    <property type="component" value="Unassembled WGS sequence"/>
</dbReference>
<protein>
    <submittedName>
        <fullName evidence="2">Ig-like domain repeat protein</fullName>
    </submittedName>
</protein>
<proteinExistence type="predicted"/>
<organism evidence="2 3">
    <name type="scientific">Corynebacterium meridianum</name>
    <dbReference type="NCBI Taxonomy" id="2765363"/>
    <lineage>
        <taxon>Bacteria</taxon>
        <taxon>Bacillati</taxon>
        <taxon>Actinomycetota</taxon>
        <taxon>Actinomycetes</taxon>
        <taxon>Mycobacteriales</taxon>
        <taxon>Corynebacteriaceae</taxon>
        <taxon>Corynebacterium</taxon>
    </lineage>
</organism>
<dbReference type="Gene3D" id="2.60.40.10">
    <property type="entry name" value="Immunoglobulins"/>
    <property type="match status" value="2"/>
</dbReference>
<keyword evidence="3" id="KW-1185">Reference proteome</keyword>
<gene>
    <name evidence="2" type="ORF">JDV75_07110</name>
</gene>
<dbReference type="GO" id="GO:0005975">
    <property type="term" value="P:carbohydrate metabolic process"/>
    <property type="evidence" value="ECO:0007669"/>
    <property type="project" value="UniProtKB-ARBA"/>
</dbReference>
<evidence type="ECO:0000313" key="3">
    <source>
        <dbReference type="Proteomes" id="UP000645966"/>
    </source>
</evidence>
<name>A0A934I1G4_9CORY</name>
<dbReference type="AlphaFoldDB" id="A0A934I1G4"/>